<sequence>MFKRILPFMIIMLLVCTMLVQALEHKKNKQVKASTETSSSEASDEDLNELYNSIMSSQIEEPEEEEEDVAEGLEIGSKAPDFELTTLTGKKMRLADFKGKRVMINFFATWCYPCKIEMPVLEKFYQENHDDIEILAINIDTKSDVKGYVKKLNLSFPILLDEKGVVDTQYQVLAIPSTYIVDEKGIIINKHYGALNDQQLEKLFK</sequence>
<proteinExistence type="predicted"/>
<dbReference type="InterPro" id="IPR036249">
    <property type="entry name" value="Thioredoxin-like_sf"/>
</dbReference>
<name>A0AAW6SMI2_9BACI</name>
<dbReference type="InterPro" id="IPR000866">
    <property type="entry name" value="AhpC/TSA"/>
</dbReference>
<organism evidence="3 4">
    <name type="scientific">Heyndrickxia oleronia</name>
    <dbReference type="NCBI Taxonomy" id="38875"/>
    <lineage>
        <taxon>Bacteria</taxon>
        <taxon>Bacillati</taxon>
        <taxon>Bacillota</taxon>
        <taxon>Bacilli</taxon>
        <taxon>Bacillales</taxon>
        <taxon>Bacillaceae</taxon>
        <taxon>Heyndrickxia</taxon>
    </lineage>
</organism>
<dbReference type="PROSITE" id="PS51352">
    <property type="entry name" value="THIOREDOXIN_2"/>
    <property type="match status" value="1"/>
</dbReference>
<dbReference type="AlphaFoldDB" id="A0AAW6SMI2"/>
<keyword evidence="1" id="KW-1015">Disulfide bond</keyword>
<evidence type="ECO:0000313" key="4">
    <source>
        <dbReference type="Proteomes" id="UP001159179"/>
    </source>
</evidence>
<dbReference type="EMBL" id="JAROYP010000001">
    <property type="protein sequence ID" value="MDH5159418.1"/>
    <property type="molecule type" value="Genomic_DNA"/>
</dbReference>
<evidence type="ECO:0000259" key="2">
    <source>
        <dbReference type="PROSITE" id="PS51352"/>
    </source>
</evidence>
<comment type="caution">
    <text evidence="3">The sequence shown here is derived from an EMBL/GenBank/DDBJ whole genome shotgun (WGS) entry which is preliminary data.</text>
</comment>
<accession>A0AAW6SMI2</accession>
<dbReference type="Gene3D" id="3.40.30.10">
    <property type="entry name" value="Glutaredoxin"/>
    <property type="match status" value="1"/>
</dbReference>
<dbReference type="CDD" id="cd02966">
    <property type="entry name" value="TlpA_like_family"/>
    <property type="match status" value="1"/>
</dbReference>
<feature type="domain" description="Thioredoxin" evidence="2">
    <location>
        <begin position="73"/>
        <end position="205"/>
    </location>
</feature>
<gene>
    <name evidence="3" type="ORF">P5X88_00605</name>
</gene>
<dbReference type="PANTHER" id="PTHR42852:SF17">
    <property type="entry name" value="THIOREDOXIN-LIKE PROTEIN HI_1115"/>
    <property type="match status" value="1"/>
</dbReference>
<reference evidence="3" key="1">
    <citation type="submission" date="2023-03" db="EMBL/GenBank/DDBJ databases">
        <title>Bacterial isolates from washroom surfaces on a university campus.</title>
        <authorList>
            <person name="Holman D.B."/>
            <person name="Gzyl K.E."/>
            <person name="Taheri A.E."/>
        </authorList>
    </citation>
    <scope>NUCLEOTIDE SEQUENCE</scope>
    <source>
        <strain evidence="3">RD03</strain>
    </source>
</reference>
<dbReference type="Pfam" id="PF00578">
    <property type="entry name" value="AhpC-TSA"/>
    <property type="match status" value="1"/>
</dbReference>
<evidence type="ECO:0000313" key="3">
    <source>
        <dbReference type="EMBL" id="MDH5159418.1"/>
    </source>
</evidence>
<dbReference type="GO" id="GO:0016209">
    <property type="term" value="F:antioxidant activity"/>
    <property type="evidence" value="ECO:0007669"/>
    <property type="project" value="InterPro"/>
</dbReference>
<dbReference type="Proteomes" id="UP001159179">
    <property type="component" value="Unassembled WGS sequence"/>
</dbReference>
<dbReference type="RefSeq" id="WP_280615372.1">
    <property type="nucleotide sequence ID" value="NZ_JAROYP010000001.1"/>
</dbReference>
<evidence type="ECO:0000256" key="1">
    <source>
        <dbReference type="ARBA" id="ARBA00023157"/>
    </source>
</evidence>
<dbReference type="InterPro" id="IPR050553">
    <property type="entry name" value="Thioredoxin_ResA/DsbE_sf"/>
</dbReference>
<dbReference type="SUPFAM" id="SSF52833">
    <property type="entry name" value="Thioredoxin-like"/>
    <property type="match status" value="1"/>
</dbReference>
<dbReference type="InterPro" id="IPR013766">
    <property type="entry name" value="Thioredoxin_domain"/>
</dbReference>
<dbReference type="PANTHER" id="PTHR42852">
    <property type="entry name" value="THIOL:DISULFIDE INTERCHANGE PROTEIN DSBE"/>
    <property type="match status" value="1"/>
</dbReference>
<dbReference type="GO" id="GO:0016491">
    <property type="term" value="F:oxidoreductase activity"/>
    <property type="evidence" value="ECO:0007669"/>
    <property type="project" value="InterPro"/>
</dbReference>
<protein>
    <submittedName>
        <fullName evidence="3">TlpA disulfide reductase family protein</fullName>
    </submittedName>
</protein>